<name>A0A0X8GZ33_9FIRM</name>
<gene>
    <name evidence="9" type="ORF">AOC36_03465</name>
</gene>
<dbReference type="AlphaFoldDB" id="A0A0X8GZ33"/>
<evidence type="ECO:0000256" key="6">
    <source>
        <dbReference type="SAM" id="Coils"/>
    </source>
</evidence>
<dbReference type="GO" id="GO:0005886">
    <property type="term" value="C:plasma membrane"/>
    <property type="evidence" value="ECO:0007669"/>
    <property type="project" value="UniProtKB-SubCell"/>
</dbReference>
<feature type="transmembrane region" description="Helical" evidence="7">
    <location>
        <begin position="916"/>
        <end position="934"/>
    </location>
</feature>
<feature type="transmembrane region" description="Helical" evidence="7">
    <location>
        <begin position="821"/>
        <end position="842"/>
    </location>
</feature>
<dbReference type="KEGG" id="erl:AOC36_03465"/>
<keyword evidence="3 7" id="KW-0812">Transmembrane</keyword>
<feature type="coiled-coil region" evidence="6">
    <location>
        <begin position="238"/>
        <end position="286"/>
    </location>
</feature>
<comment type="subcellular location">
    <subcellularLocation>
        <location evidence="1">Cell membrane</location>
        <topology evidence="1">Multi-pass membrane protein</topology>
    </subcellularLocation>
</comment>
<evidence type="ECO:0000256" key="1">
    <source>
        <dbReference type="ARBA" id="ARBA00004651"/>
    </source>
</evidence>
<dbReference type="RefSeq" id="WP_067631481.1">
    <property type="nucleotide sequence ID" value="NZ_CP013213.1"/>
</dbReference>
<feature type="transmembrane region" description="Helical" evidence="7">
    <location>
        <begin position="444"/>
        <end position="465"/>
    </location>
</feature>
<evidence type="ECO:0000313" key="10">
    <source>
        <dbReference type="Proteomes" id="UP000063781"/>
    </source>
</evidence>
<organism evidence="9 10">
    <name type="scientific">Erysipelothrix larvae</name>
    <dbReference type="NCBI Taxonomy" id="1514105"/>
    <lineage>
        <taxon>Bacteria</taxon>
        <taxon>Bacillati</taxon>
        <taxon>Bacillota</taxon>
        <taxon>Erysipelotrichia</taxon>
        <taxon>Erysipelotrichales</taxon>
        <taxon>Erysipelotrichaceae</taxon>
        <taxon>Erysipelothrix</taxon>
    </lineage>
</organism>
<feature type="transmembrane region" description="Helical" evidence="7">
    <location>
        <begin position="875"/>
        <end position="896"/>
    </location>
</feature>
<evidence type="ECO:0000256" key="3">
    <source>
        <dbReference type="ARBA" id="ARBA00022692"/>
    </source>
</evidence>
<keyword evidence="6" id="KW-0175">Coiled coil</keyword>
<feature type="domain" description="ABC3 transporter permease C-terminal" evidence="8">
    <location>
        <begin position="444"/>
        <end position="556"/>
    </location>
</feature>
<evidence type="ECO:0000256" key="2">
    <source>
        <dbReference type="ARBA" id="ARBA00022475"/>
    </source>
</evidence>
<sequence>MVKDTLREIKRKLFQFFAIAIIIFLGVGFYIGIQVTGYNMRLTGDTYMEDKNMFDTTLIHTLGIDETMIEDLQKVLGGEVVGVVEEDMFVKGNAFDDVMHVIEYSNNTADDLTLIEGKLPTQPKEVVVDSLMAEFSGFKLGDTLTLHKESIFESQDVTIVGFVESSLYMNMERGNSSLGSGTVRGFLYGSQLGKASETLLYTSVRIQNATVKSVENTLNKEGDVLSDGRFNRLIQPKIDELVDAQQTLNENQEKANREFAKAQAQLDSAQAQLDSAKGELEKGLDDLAGMTLIGSLDERLMIVKGNYQRAKTLIEESIVRIETQIETVESNEVKEFLSVELKQAKQELNTINAQYGVGLKEVEAGISAYHTGEAQLETNRTQFETEKLNTQKQLENGQAKIDEGYKQIEKTAHGSFIVRTRQESIIGYREFYDDSYRIENIGKVFPVIFFGVAILVTLSTISRMIDESRMQIGVYKALGYSSLKIAMKYVLFSGFAWIIGSIGGMFFGFMFIPSIIYNAYRIMYQTPDLVAGFVWQYASLPLFLSFLSSVGVAFYKSMRTTTEKSANLLRPLAPKQGQRVFLERIPSLWNRMSFLVKVSIRNLFRNKTRFLMTIIGIGGCCGLLITGFGLKHSIYSIVDLQFDKIINYDGIAAYDAFDIDPALFTDYVTSYVTSIKVDNSDVSLYASDDLEHLGDFIVFNDIETKTPVEIDENSVLVSQKLASLLGVKRGDAVDFTYEGQSISLKITNIVENYANHYIYLNYNMYESVMNGTEPSNFVTFKTDLDSKDVGSKLLESSHVLTVQFLEDISETYREMMGSFDIVIVVIVACALALEVIVLMNLISMNMSERQKELATLKVLGFYPKELASYVLRENIILTLISLVFGVIFGRFLHLFVVEGAEIDKVLFNREILWSSYALAIAITFGLSILLNLFMARKANHVNMSEALKTFDS</sequence>
<dbReference type="InterPro" id="IPR003838">
    <property type="entry name" value="ABC3_permease_C"/>
</dbReference>
<evidence type="ECO:0000256" key="7">
    <source>
        <dbReference type="SAM" id="Phobius"/>
    </source>
</evidence>
<proteinExistence type="predicted"/>
<dbReference type="PANTHER" id="PTHR30287">
    <property type="entry name" value="MEMBRANE COMPONENT OF PREDICTED ABC SUPERFAMILY METABOLITE UPTAKE TRANSPORTER"/>
    <property type="match status" value="1"/>
</dbReference>
<dbReference type="Pfam" id="PF02687">
    <property type="entry name" value="FtsX"/>
    <property type="match status" value="2"/>
</dbReference>
<keyword evidence="10" id="KW-1185">Reference proteome</keyword>
<feature type="domain" description="ABC3 transporter permease C-terminal" evidence="8">
    <location>
        <begin position="825"/>
        <end position="941"/>
    </location>
</feature>
<dbReference type="PANTHER" id="PTHR30287:SF1">
    <property type="entry name" value="INNER MEMBRANE PROTEIN"/>
    <property type="match status" value="1"/>
</dbReference>
<dbReference type="InterPro" id="IPR038766">
    <property type="entry name" value="Membrane_comp_ABC_pdt"/>
</dbReference>
<evidence type="ECO:0000256" key="5">
    <source>
        <dbReference type="ARBA" id="ARBA00023136"/>
    </source>
</evidence>
<evidence type="ECO:0000259" key="8">
    <source>
        <dbReference type="Pfam" id="PF02687"/>
    </source>
</evidence>
<feature type="transmembrane region" description="Helical" evidence="7">
    <location>
        <begin position="610"/>
        <end position="630"/>
    </location>
</feature>
<evidence type="ECO:0000313" key="9">
    <source>
        <dbReference type="EMBL" id="AMC93067.1"/>
    </source>
</evidence>
<feature type="transmembrane region" description="Helical" evidence="7">
    <location>
        <begin position="12"/>
        <end position="33"/>
    </location>
</feature>
<dbReference type="OrthoDB" id="5137249at2"/>
<evidence type="ECO:0000256" key="4">
    <source>
        <dbReference type="ARBA" id="ARBA00022989"/>
    </source>
</evidence>
<accession>A0A0X8GZ33</accession>
<feature type="transmembrane region" description="Helical" evidence="7">
    <location>
        <begin position="533"/>
        <end position="555"/>
    </location>
</feature>
<dbReference type="EMBL" id="CP013213">
    <property type="protein sequence ID" value="AMC93067.1"/>
    <property type="molecule type" value="Genomic_DNA"/>
</dbReference>
<keyword evidence="5 7" id="KW-0472">Membrane</keyword>
<protein>
    <recommendedName>
        <fullName evidence="8">ABC3 transporter permease C-terminal domain-containing protein</fullName>
    </recommendedName>
</protein>
<dbReference type="Proteomes" id="UP000063781">
    <property type="component" value="Chromosome"/>
</dbReference>
<reference evidence="9 10" key="1">
    <citation type="submission" date="2015-10" db="EMBL/GenBank/DDBJ databases">
        <title>Erysipelothrix larvae sp. LV19 isolated from the larval gut of the rhinoceros beetle, Trypoxylus dichotomus.</title>
        <authorList>
            <person name="Lim S."/>
            <person name="Kim B.-C."/>
        </authorList>
    </citation>
    <scope>NUCLEOTIDE SEQUENCE [LARGE SCALE GENOMIC DNA]</scope>
    <source>
        <strain evidence="9 10">LV19</strain>
    </source>
</reference>
<feature type="transmembrane region" description="Helical" evidence="7">
    <location>
        <begin position="486"/>
        <end position="513"/>
    </location>
</feature>
<keyword evidence="2" id="KW-1003">Cell membrane</keyword>
<dbReference type="STRING" id="1514105.AOC36_03465"/>
<keyword evidence="4 7" id="KW-1133">Transmembrane helix</keyword>